<dbReference type="EMBL" id="MCBS01023640">
    <property type="protein sequence ID" value="RKF75037.1"/>
    <property type="molecule type" value="Genomic_DNA"/>
</dbReference>
<feature type="region of interest" description="Disordered" evidence="1">
    <location>
        <begin position="19"/>
        <end position="67"/>
    </location>
</feature>
<organism evidence="2 3">
    <name type="scientific">Golovinomyces cichoracearum</name>
    <dbReference type="NCBI Taxonomy" id="62708"/>
    <lineage>
        <taxon>Eukaryota</taxon>
        <taxon>Fungi</taxon>
        <taxon>Dikarya</taxon>
        <taxon>Ascomycota</taxon>
        <taxon>Pezizomycotina</taxon>
        <taxon>Leotiomycetes</taxon>
        <taxon>Erysiphales</taxon>
        <taxon>Erysiphaceae</taxon>
        <taxon>Golovinomyces</taxon>
    </lineage>
</organism>
<accession>A0A420IKH1</accession>
<evidence type="ECO:0000313" key="3">
    <source>
        <dbReference type="Proteomes" id="UP000285326"/>
    </source>
</evidence>
<evidence type="ECO:0000313" key="2">
    <source>
        <dbReference type="EMBL" id="RKF75037.1"/>
    </source>
</evidence>
<feature type="compositionally biased region" description="Basic and acidic residues" evidence="1">
    <location>
        <begin position="27"/>
        <end position="49"/>
    </location>
</feature>
<evidence type="ECO:0000256" key="1">
    <source>
        <dbReference type="SAM" id="MobiDB-lite"/>
    </source>
</evidence>
<dbReference type="Proteomes" id="UP000285326">
    <property type="component" value="Unassembled WGS sequence"/>
</dbReference>
<name>A0A420IKH1_9PEZI</name>
<dbReference type="AlphaFoldDB" id="A0A420IKH1"/>
<comment type="caution">
    <text evidence="2">The sequence shown here is derived from an EMBL/GenBank/DDBJ whole genome shotgun (WGS) entry which is preliminary data.</text>
</comment>
<reference evidence="2 3" key="1">
    <citation type="journal article" date="2018" name="BMC Genomics">
        <title>Comparative genome analyses reveal sequence features reflecting distinct modes of host-adaptation between dicot and monocot powdery mildew.</title>
        <authorList>
            <person name="Wu Y."/>
            <person name="Ma X."/>
            <person name="Pan Z."/>
            <person name="Kale S.D."/>
            <person name="Song Y."/>
            <person name="King H."/>
            <person name="Zhang Q."/>
            <person name="Presley C."/>
            <person name="Deng X."/>
            <person name="Wei C.I."/>
            <person name="Xiao S."/>
        </authorList>
    </citation>
    <scope>NUCLEOTIDE SEQUENCE [LARGE SCALE GENOMIC DNA]</scope>
    <source>
        <strain evidence="2">UMSG1</strain>
    </source>
</reference>
<gene>
    <name evidence="2" type="ORF">GcM1_236075</name>
</gene>
<sequence length="79" mass="8460">MFSLCNKVEGSAGFEPAVIPSQVGSASKEERKSSQKKVGDRQDKIHQEHGNVNILPEDDDDGHGKCKGINQAEAKAAVL</sequence>
<proteinExistence type="predicted"/>
<protein>
    <submittedName>
        <fullName evidence="2">Uncharacterized protein</fullName>
    </submittedName>
</protein>